<reference evidence="2" key="2">
    <citation type="submission" date="2020-10" db="EMBL/GenBank/DDBJ databases">
        <authorList>
            <person name="Peck L.D."/>
            <person name="Nowell R.W."/>
            <person name="Flood J."/>
            <person name="Ryan M.J."/>
            <person name="Barraclough T.G."/>
        </authorList>
    </citation>
    <scope>NUCLEOTIDE SEQUENCE</scope>
    <source>
        <strain evidence="2">IMI 127659i</strain>
    </source>
</reference>
<feature type="compositionally biased region" description="Basic and acidic residues" evidence="1">
    <location>
        <begin position="148"/>
        <end position="159"/>
    </location>
</feature>
<dbReference type="AlphaFoldDB" id="A0A9P7HP37"/>
<feature type="region of interest" description="Disordered" evidence="1">
    <location>
        <begin position="113"/>
        <end position="159"/>
    </location>
</feature>
<name>A0A9P7HP37_9HYPO</name>
<sequence>MIEYTNQPFHSGRKRGSKAKKGGSNEEPAAQVVANLKNQAQPVPIGNFMPTNEFVRPMATIPANMGAVANNHREFDAQSIYPGDACLFGSSTVGASTLGWVMVKSGPFQGALPTPQAQAHKCIRGDLRGRTLTRETEQPRDKGRKSRKSDATERAPEEG</sequence>
<comment type="caution">
    <text evidence="2">The sequence shown here is derived from an EMBL/GenBank/DDBJ whole genome shotgun (WGS) entry which is preliminary data.</text>
</comment>
<gene>
    <name evidence="2" type="ORF">H9Q72_010831</name>
</gene>
<protein>
    <submittedName>
        <fullName evidence="2">Uncharacterized protein</fullName>
    </submittedName>
</protein>
<organism evidence="2 3">
    <name type="scientific">Fusarium xylarioides</name>
    <dbReference type="NCBI Taxonomy" id="221167"/>
    <lineage>
        <taxon>Eukaryota</taxon>
        <taxon>Fungi</taxon>
        <taxon>Dikarya</taxon>
        <taxon>Ascomycota</taxon>
        <taxon>Pezizomycotina</taxon>
        <taxon>Sordariomycetes</taxon>
        <taxon>Hypocreomycetidae</taxon>
        <taxon>Hypocreales</taxon>
        <taxon>Nectriaceae</taxon>
        <taxon>Fusarium</taxon>
        <taxon>Fusarium fujikuroi species complex</taxon>
    </lineage>
</organism>
<dbReference type="Proteomes" id="UP000750502">
    <property type="component" value="Unassembled WGS sequence"/>
</dbReference>
<proteinExistence type="predicted"/>
<feature type="region of interest" description="Disordered" evidence="1">
    <location>
        <begin position="1"/>
        <end position="28"/>
    </location>
</feature>
<keyword evidence="3" id="KW-1185">Reference proteome</keyword>
<feature type="compositionally biased region" description="Basic and acidic residues" evidence="1">
    <location>
        <begin position="123"/>
        <end position="141"/>
    </location>
</feature>
<dbReference type="EMBL" id="JADFTT010000483">
    <property type="protein sequence ID" value="KAG5761063.1"/>
    <property type="molecule type" value="Genomic_DNA"/>
</dbReference>
<feature type="compositionally biased region" description="Basic residues" evidence="1">
    <location>
        <begin position="11"/>
        <end position="21"/>
    </location>
</feature>
<evidence type="ECO:0000256" key="1">
    <source>
        <dbReference type="SAM" id="MobiDB-lite"/>
    </source>
</evidence>
<evidence type="ECO:0000313" key="3">
    <source>
        <dbReference type="Proteomes" id="UP000750502"/>
    </source>
</evidence>
<reference evidence="2" key="1">
    <citation type="journal article" date="2020" name="bioRxiv">
        <title>Historical genomics reveals the evolutionary mechanisms behind multiple outbreaks of the host-specific coffee wilt pathogen Fusarium xylarioides.</title>
        <authorList>
            <person name="Peck D."/>
            <person name="Nowell R.W."/>
            <person name="Flood J."/>
            <person name="Ryan M.J."/>
            <person name="Barraclough T.G."/>
        </authorList>
    </citation>
    <scope>NUCLEOTIDE SEQUENCE</scope>
    <source>
        <strain evidence="2">IMI 127659i</strain>
    </source>
</reference>
<dbReference type="OrthoDB" id="410044at2759"/>
<evidence type="ECO:0000313" key="2">
    <source>
        <dbReference type="EMBL" id="KAG5761063.1"/>
    </source>
</evidence>
<accession>A0A9P7HP37</accession>